<evidence type="ECO:0000256" key="3">
    <source>
        <dbReference type="ARBA" id="ARBA00022737"/>
    </source>
</evidence>
<dbReference type="InterPro" id="IPR015943">
    <property type="entry name" value="WD40/YVTN_repeat-like_dom_sf"/>
</dbReference>
<keyword evidence="8" id="KW-1185">Reference proteome</keyword>
<keyword evidence="3" id="KW-0677">Repeat</keyword>
<evidence type="ECO:0000313" key="7">
    <source>
        <dbReference type="EMBL" id="KAK3204811.1"/>
    </source>
</evidence>
<accession>A0AAE0A7L6</accession>
<name>A0AAE0A7L6_9ROSI</name>
<keyword evidence="1" id="KW-0853">WD repeat</keyword>
<reference evidence="7" key="1">
    <citation type="journal article" date="2023" name="Plant J.">
        <title>Genome sequences and population genomics provide insights into the demographic history, inbreeding, and mutation load of two 'living fossil' tree species of Dipteronia.</title>
        <authorList>
            <person name="Feng Y."/>
            <person name="Comes H.P."/>
            <person name="Chen J."/>
            <person name="Zhu S."/>
            <person name="Lu R."/>
            <person name="Zhang X."/>
            <person name="Li P."/>
            <person name="Qiu J."/>
            <person name="Olsen K.M."/>
            <person name="Qiu Y."/>
        </authorList>
    </citation>
    <scope>NUCLEOTIDE SEQUENCE</scope>
    <source>
        <strain evidence="7">NBL</strain>
    </source>
</reference>
<keyword evidence="5" id="KW-0131">Cell cycle</keyword>
<evidence type="ECO:0000256" key="5">
    <source>
        <dbReference type="ARBA" id="ARBA00023306"/>
    </source>
</evidence>
<dbReference type="GO" id="GO:0051301">
    <property type="term" value="P:cell division"/>
    <property type="evidence" value="ECO:0007669"/>
    <property type="project" value="UniProtKB-KW"/>
</dbReference>
<dbReference type="Gene3D" id="2.130.10.10">
    <property type="entry name" value="YVTN repeat-like/Quinoprotein amine dehydrogenase"/>
    <property type="match status" value="2"/>
</dbReference>
<dbReference type="Proteomes" id="UP001281410">
    <property type="component" value="Unassembled WGS sequence"/>
</dbReference>
<dbReference type="Pfam" id="PF00400">
    <property type="entry name" value="WD40"/>
    <property type="match status" value="2"/>
</dbReference>
<proteinExistence type="predicted"/>
<sequence length="198" mass="21296">MDDYHLNQLDWGSSNVLAIALVSKVHLWDASDASISGENDTGVENDPVTSVSWDPVGLHIAIGLNNSQLRNLRGGHRSRVSSLAWNNNQILTTGGMDGYVINNDVRVRETVVGTYIGHSHEANLLATGGDGDGCVKFWNTHTGACLNSIDTAIPALKSVLCCGTTMRGSFLAIMVDLLRISSLYATDDDQTQPGKKQK</sequence>
<gene>
    <name evidence="7" type="ORF">Dsin_018857</name>
</gene>
<dbReference type="SUPFAM" id="SSF50978">
    <property type="entry name" value="WD40 repeat-like"/>
    <property type="match status" value="1"/>
</dbReference>
<evidence type="ECO:0000256" key="2">
    <source>
        <dbReference type="ARBA" id="ARBA00022618"/>
    </source>
</evidence>
<evidence type="ECO:0008006" key="9">
    <source>
        <dbReference type="Google" id="ProtNLM"/>
    </source>
</evidence>
<organism evidence="7 8">
    <name type="scientific">Dipteronia sinensis</name>
    <dbReference type="NCBI Taxonomy" id="43782"/>
    <lineage>
        <taxon>Eukaryota</taxon>
        <taxon>Viridiplantae</taxon>
        <taxon>Streptophyta</taxon>
        <taxon>Embryophyta</taxon>
        <taxon>Tracheophyta</taxon>
        <taxon>Spermatophyta</taxon>
        <taxon>Magnoliopsida</taxon>
        <taxon>eudicotyledons</taxon>
        <taxon>Gunneridae</taxon>
        <taxon>Pentapetalae</taxon>
        <taxon>rosids</taxon>
        <taxon>malvids</taxon>
        <taxon>Sapindales</taxon>
        <taxon>Sapindaceae</taxon>
        <taxon>Hippocastanoideae</taxon>
        <taxon>Acereae</taxon>
        <taxon>Dipteronia</taxon>
    </lineage>
</organism>
<dbReference type="EMBL" id="JANJYJ010000006">
    <property type="protein sequence ID" value="KAK3204811.1"/>
    <property type="molecule type" value="Genomic_DNA"/>
</dbReference>
<evidence type="ECO:0000256" key="6">
    <source>
        <dbReference type="ARBA" id="ARBA00023425"/>
    </source>
</evidence>
<dbReference type="PANTHER" id="PTHR19918">
    <property type="entry name" value="CELL DIVISION CYCLE 20 CDC20 FIZZY -RELATED"/>
    <property type="match status" value="1"/>
</dbReference>
<dbReference type="AlphaFoldDB" id="A0AAE0A7L6"/>
<dbReference type="GO" id="GO:0010997">
    <property type="term" value="F:anaphase-promoting complex binding"/>
    <property type="evidence" value="ECO:0007669"/>
    <property type="project" value="InterPro"/>
</dbReference>
<dbReference type="PANTHER" id="PTHR19918:SF8">
    <property type="entry name" value="FI02843P"/>
    <property type="match status" value="1"/>
</dbReference>
<dbReference type="GO" id="GO:0031145">
    <property type="term" value="P:anaphase-promoting complex-dependent catabolic process"/>
    <property type="evidence" value="ECO:0007669"/>
    <property type="project" value="TreeGrafter"/>
</dbReference>
<comment type="caution">
    <text evidence="7">The sequence shown here is derived from an EMBL/GenBank/DDBJ whole genome shotgun (WGS) entry which is preliminary data.</text>
</comment>
<protein>
    <recommendedName>
        <fullName evidence="9">Anaphase-promoting complex subunit 4 WD40 domain-containing protein</fullName>
    </recommendedName>
</protein>
<keyword evidence="4" id="KW-0498">Mitosis</keyword>
<dbReference type="GO" id="GO:1990757">
    <property type="term" value="F:ubiquitin ligase activator activity"/>
    <property type="evidence" value="ECO:0007669"/>
    <property type="project" value="TreeGrafter"/>
</dbReference>
<dbReference type="SMART" id="SM00320">
    <property type="entry name" value="WD40"/>
    <property type="match status" value="2"/>
</dbReference>
<dbReference type="GO" id="GO:1905786">
    <property type="term" value="P:positive regulation of anaphase-promoting complex-dependent catabolic process"/>
    <property type="evidence" value="ECO:0007669"/>
    <property type="project" value="TreeGrafter"/>
</dbReference>
<evidence type="ECO:0000256" key="4">
    <source>
        <dbReference type="ARBA" id="ARBA00022776"/>
    </source>
</evidence>
<dbReference type="InterPro" id="IPR033010">
    <property type="entry name" value="Cdc20/Fizzy"/>
</dbReference>
<keyword evidence="2" id="KW-0132">Cell division</keyword>
<evidence type="ECO:0000256" key="1">
    <source>
        <dbReference type="ARBA" id="ARBA00022574"/>
    </source>
</evidence>
<dbReference type="InterPro" id="IPR001680">
    <property type="entry name" value="WD40_rpt"/>
</dbReference>
<evidence type="ECO:0000313" key="8">
    <source>
        <dbReference type="Proteomes" id="UP001281410"/>
    </source>
</evidence>
<dbReference type="GO" id="GO:0005680">
    <property type="term" value="C:anaphase-promoting complex"/>
    <property type="evidence" value="ECO:0007669"/>
    <property type="project" value="TreeGrafter"/>
</dbReference>
<comment type="function">
    <text evidence="6">Component of the anaphase promoting complex/cyclosome (APC/C), a cell cycle-regulated E3 ubiquitin-protein ligase complex that controls progression through mitosis and the G1 phase of the cell cycle.</text>
</comment>
<dbReference type="InterPro" id="IPR036322">
    <property type="entry name" value="WD40_repeat_dom_sf"/>
</dbReference>